<evidence type="ECO:0000256" key="5">
    <source>
        <dbReference type="ARBA" id="ARBA00022801"/>
    </source>
</evidence>
<dbReference type="InterPro" id="IPR041489">
    <property type="entry name" value="PDZ_6"/>
</dbReference>
<dbReference type="PROSITE" id="PS50106">
    <property type="entry name" value="PDZ"/>
    <property type="match status" value="1"/>
</dbReference>
<dbReference type="InterPro" id="IPR008915">
    <property type="entry name" value="Peptidase_M50"/>
</dbReference>
<evidence type="ECO:0000256" key="6">
    <source>
        <dbReference type="ARBA" id="ARBA00022833"/>
    </source>
</evidence>
<dbReference type="Pfam" id="PF02163">
    <property type="entry name" value="Peptidase_M50"/>
    <property type="match status" value="1"/>
</dbReference>
<keyword evidence="4 10" id="KW-0812">Transmembrane</keyword>
<comment type="caution">
    <text evidence="12">The sequence shown here is derived from an EMBL/GenBank/DDBJ whole genome shotgun (WGS) entry which is preliminary data.</text>
</comment>
<evidence type="ECO:0000256" key="4">
    <source>
        <dbReference type="ARBA" id="ARBA00022692"/>
    </source>
</evidence>
<keyword evidence="7 10" id="KW-1133">Transmembrane helix</keyword>
<keyword evidence="8 12" id="KW-0482">Metalloprotease</keyword>
<dbReference type="InterPro" id="IPR004387">
    <property type="entry name" value="Pept_M50_Zn"/>
</dbReference>
<name>A0A644THT9_9ZZZZ</name>
<evidence type="ECO:0000256" key="1">
    <source>
        <dbReference type="ARBA" id="ARBA00001947"/>
    </source>
</evidence>
<evidence type="ECO:0000256" key="2">
    <source>
        <dbReference type="ARBA" id="ARBA00004141"/>
    </source>
</evidence>
<dbReference type="GO" id="GO:0004222">
    <property type="term" value="F:metalloendopeptidase activity"/>
    <property type="evidence" value="ECO:0007669"/>
    <property type="project" value="InterPro"/>
</dbReference>
<evidence type="ECO:0000256" key="8">
    <source>
        <dbReference type="ARBA" id="ARBA00023049"/>
    </source>
</evidence>
<keyword evidence="6" id="KW-0862">Zinc</keyword>
<comment type="subcellular location">
    <subcellularLocation>
        <location evidence="2">Membrane</location>
        <topology evidence="2">Multi-pass membrane protein</topology>
    </subcellularLocation>
</comment>
<gene>
    <name evidence="12" type="ORF">SDC9_12125</name>
</gene>
<dbReference type="PANTHER" id="PTHR42837">
    <property type="entry name" value="REGULATOR OF SIGMA-E PROTEASE RSEP"/>
    <property type="match status" value="1"/>
</dbReference>
<dbReference type="InterPro" id="IPR036034">
    <property type="entry name" value="PDZ_sf"/>
</dbReference>
<evidence type="ECO:0000256" key="7">
    <source>
        <dbReference type="ARBA" id="ARBA00022989"/>
    </source>
</evidence>
<evidence type="ECO:0000256" key="9">
    <source>
        <dbReference type="ARBA" id="ARBA00023136"/>
    </source>
</evidence>
<dbReference type="GO" id="GO:0016020">
    <property type="term" value="C:membrane"/>
    <property type="evidence" value="ECO:0007669"/>
    <property type="project" value="UniProtKB-SubCell"/>
</dbReference>
<dbReference type="PANTHER" id="PTHR42837:SF2">
    <property type="entry name" value="MEMBRANE METALLOPROTEASE ARASP2, CHLOROPLASTIC-RELATED"/>
    <property type="match status" value="1"/>
</dbReference>
<organism evidence="12">
    <name type="scientific">bioreactor metagenome</name>
    <dbReference type="NCBI Taxonomy" id="1076179"/>
    <lineage>
        <taxon>unclassified sequences</taxon>
        <taxon>metagenomes</taxon>
        <taxon>ecological metagenomes</taxon>
    </lineage>
</organism>
<feature type="transmembrane region" description="Helical" evidence="10">
    <location>
        <begin position="100"/>
        <end position="126"/>
    </location>
</feature>
<dbReference type="SMART" id="SM00228">
    <property type="entry name" value="PDZ"/>
    <property type="match status" value="2"/>
</dbReference>
<keyword evidence="9 10" id="KW-0472">Membrane</keyword>
<dbReference type="EC" id="3.4.24.-" evidence="12"/>
<feature type="transmembrane region" description="Helical" evidence="10">
    <location>
        <begin position="375"/>
        <end position="395"/>
    </location>
</feature>
<dbReference type="GO" id="GO:0006508">
    <property type="term" value="P:proteolysis"/>
    <property type="evidence" value="ECO:0007669"/>
    <property type="project" value="UniProtKB-KW"/>
</dbReference>
<comment type="cofactor">
    <cofactor evidence="1">
        <name>Zn(2+)</name>
        <dbReference type="ChEBI" id="CHEBI:29105"/>
    </cofactor>
</comment>
<dbReference type="InterPro" id="IPR001478">
    <property type="entry name" value="PDZ"/>
</dbReference>
<proteinExistence type="predicted"/>
<keyword evidence="5 12" id="KW-0378">Hydrolase</keyword>
<dbReference type="Pfam" id="PF17820">
    <property type="entry name" value="PDZ_6"/>
    <property type="match status" value="2"/>
</dbReference>
<evidence type="ECO:0000313" key="12">
    <source>
        <dbReference type="EMBL" id="MPL66450.1"/>
    </source>
</evidence>
<evidence type="ECO:0000256" key="3">
    <source>
        <dbReference type="ARBA" id="ARBA00022670"/>
    </source>
</evidence>
<dbReference type="EMBL" id="VSSQ01000032">
    <property type="protein sequence ID" value="MPL66450.1"/>
    <property type="molecule type" value="Genomic_DNA"/>
</dbReference>
<feature type="domain" description="PDZ" evidence="11">
    <location>
        <begin position="208"/>
        <end position="283"/>
    </location>
</feature>
<reference evidence="12" key="1">
    <citation type="submission" date="2019-08" db="EMBL/GenBank/DDBJ databases">
        <authorList>
            <person name="Kucharzyk K."/>
            <person name="Murdoch R.W."/>
            <person name="Higgins S."/>
            <person name="Loffler F."/>
        </authorList>
    </citation>
    <scope>NUCLEOTIDE SEQUENCE</scope>
</reference>
<dbReference type="AlphaFoldDB" id="A0A644THT9"/>
<dbReference type="SUPFAM" id="SSF50156">
    <property type="entry name" value="PDZ domain-like"/>
    <property type="match status" value="2"/>
</dbReference>
<dbReference type="CDD" id="cd06163">
    <property type="entry name" value="S2P-M50_PDZ_RseP-like"/>
    <property type="match status" value="1"/>
</dbReference>
<feature type="transmembrane region" description="Helical" evidence="10">
    <location>
        <begin position="429"/>
        <end position="452"/>
    </location>
</feature>
<evidence type="ECO:0000259" key="11">
    <source>
        <dbReference type="PROSITE" id="PS50106"/>
    </source>
</evidence>
<accession>A0A644THT9</accession>
<dbReference type="Gene3D" id="2.30.42.10">
    <property type="match status" value="2"/>
</dbReference>
<keyword evidence="3 12" id="KW-0645">Protease</keyword>
<protein>
    <submittedName>
        <fullName evidence="12">Putative zinc metalloprotease</fullName>
        <ecNumber evidence="12">3.4.24.-</ecNumber>
    </submittedName>
</protein>
<evidence type="ECO:0000256" key="10">
    <source>
        <dbReference type="SAM" id="Phobius"/>
    </source>
</evidence>
<sequence length="455" mass="49125">MLTVLYGLLGLSIVVLIHELGHFMAARLVGIEVEAFSIGMGPKLFGLSRGGTEWRISAFPLGGYCRMKGEEGFKQALERKLEHIPAEKGSFYGEAAWKRILILLAGPFFNLLFAALLFGIVALVGLRVETLPNRIVLASDYPLLSGQTGGELSPAQAGGLKTGDWIVAIDGKPVKDYSDLQDLVSVNAQKELLFEVERSGTRLFLRLRPRLDKESGQGLIGVYAWAEPLVASVARGSSAAIAGLKPGDYIVELQGEPVKHSIDISSILAKKPERATIRIRRGSELLDFTLVLSYDSASSPLGLSFATITKEERAASVGKAFVQGWVESFEMIGLSVKGLGMLFRGVNLFKAISGPARITYLIGSATQASIASSGAAGLSTILSFLAFLSVSLFIMNLLPIPALDGGQILLSLAEIFRRKPLLTTTIYRFQFIGVAMILLLFFIATFSDILFFSGR</sequence>